<feature type="binding site" evidence="8">
    <location>
        <position position="170"/>
    </location>
    <ligand>
        <name>ATP</name>
        <dbReference type="ChEBI" id="CHEBI:30616"/>
    </ligand>
</feature>
<evidence type="ECO:0000256" key="5">
    <source>
        <dbReference type="ARBA" id="ARBA00022741"/>
    </source>
</evidence>
<feature type="binding site" evidence="8">
    <location>
        <position position="85"/>
    </location>
    <ligand>
        <name>ATP</name>
        <dbReference type="ChEBI" id="CHEBI:30616"/>
    </ligand>
</feature>
<feature type="binding site" evidence="8">
    <location>
        <position position="177"/>
    </location>
    <ligand>
        <name>ATP</name>
        <dbReference type="ChEBI" id="CHEBI:30616"/>
    </ligand>
</feature>
<gene>
    <name evidence="8" type="primary">ydiU</name>
    <name evidence="8" type="synonym">selO</name>
    <name evidence="9" type="ORF">BN1048_00628</name>
</gene>
<dbReference type="Pfam" id="PF02696">
    <property type="entry name" value="SelO"/>
    <property type="match status" value="1"/>
</dbReference>
<proteinExistence type="inferred from homology"/>
<evidence type="ECO:0000313" key="10">
    <source>
        <dbReference type="Proteomes" id="UP000044136"/>
    </source>
</evidence>
<accession>A0A078M0N0</accession>
<dbReference type="OrthoDB" id="9773505at2"/>
<dbReference type="InterPro" id="IPR003846">
    <property type="entry name" value="SelO"/>
</dbReference>
<feature type="binding site" evidence="8">
    <location>
        <position position="87"/>
    </location>
    <ligand>
        <name>ATP</name>
        <dbReference type="ChEBI" id="CHEBI:30616"/>
    </ligand>
</feature>
<keyword evidence="6 8" id="KW-0067">ATP-binding</keyword>
<evidence type="ECO:0000313" key="9">
    <source>
        <dbReference type="EMBL" id="CDZ99735.1"/>
    </source>
</evidence>
<evidence type="ECO:0000256" key="7">
    <source>
        <dbReference type="ARBA" id="ARBA00022842"/>
    </source>
</evidence>
<dbReference type="AlphaFoldDB" id="A0A078M0N0"/>
<comment type="catalytic activity">
    <reaction evidence="8">
        <text>L-tyrosyl-[protein] + ATP = O-(5'-adenylyl)-L-tyrosyl-[protein] + diphosphate</text>
        <dbReference type="Rhea" id="RHEA:54288"/>
        <dbReference type="Rhea" id="RHEA-COMP:10136"/>
        <dbReference type="Rhea" id="RHEA-COMP:13846"/>
        <dbReference type="ChEBI" id="CHEBI:30616"/>
        <dbReference type="ChEBI" id="CHEBI:33019"/>
        <dbReference type="ChEBI" id="CHEBI:46858"/>
        <dbReference type="ChEBI" id="CHEBI:83624"/>
        <dbReference type="EC" id="2.7.7.108"/>
    </reaction>
</comment>
<dbReference type="PANTHER" id="PTHR32057">
    <property type="entry name" value="PROTEIN ADENYLYLTRANSFERASE SELO, MITOCHONDRIAL"/>
    <property type="match status" value="1"/>
</dbReference>
<comment type="catalytic activity">
    <reaction evidence="8">
        <text>L-histidyl-[protein] + UTP = N(tele)-(5'-uridylyl)-L-histidyl-[protein] + diphosphate</text>
        <dbReference type="Rhea" id="RHEA:83891"/>
        <dbReference type="Rhea" id="RHEA-COMP:9745"/>
        <dbReference type="Rhea" id="RHEA-COMP:20239"/>
        <dbReference type="ChEBI" id="CHEBI:29979"/>
        <dbReference type="ChEBI" id="CHEBI:33019"/>
        <dbReference type="ChEBI" id="CHEBI:46398"/>
        <dbReference type="ChEBI" id="CHEBI:233474"/>
    </reaction>
</comment>
<dbReference type="GO" id="GO:0000287">
    <property type="term" value="F:magnesium ion binding"/>
    <property type="evidence" value="ECO:0007669"/>
    <property type="project" value="UniProtKB-UniRule"/>
</dbReference>
<reference evidence="9 10" key="1">
    <citation type="submission" date="2014-07" db="EMBL/GenBank/DDBJ databases">
        <authorList>
            <person name="Urmite Genomes Urmite Genomes"/>
        </authorList>
    </citation>
    <scope>NUCLEOTIDE SEQUENCE [LARGE SCALE GENOMIC DNA]</scope>
    <source>
        <strain evidence="9 10">13MG44_air</strain>
    </source>
</reference>
<dbReference type="NCBIfam" id="NF000658">
    <property type="entry name" value="PRK00029.1"/>
    <property type="match status" value="1"/>
</dbReference>
<keyword evidence="3 8" id="KW-0548">Nucleotidyltransferase</keyword>
<evidence type="ECO:0000256" key="3">
    <source>
        <dbReference type="ARBA" id="ARBA00022695"/>
    </source>
</evidence>
<comment type="catalytic activity">
    <reaction evidence="8">
        <text>L-seryl-[protein] + ATP = 3-O-(5'-adenylyl)-L-seryl-[protein] + diphosphate</text>
        <dbReference type="Rhea" id="RHEA:58120"/>
        <dbReference type="Rhea" id="RHEA-COMP:9863"/>
        <dbReference type="Rhea" id="RHEA-COMP:15073"/>
        <dbReference type="ChEBI" id="CHEBI:29999"/>
        <dbReference type="ChEBI" id="CHEBI:30616"/>
        <dbReference type="ChEBI" id="CHEBI:33019"/>
        <dbReference type="ChEBI" id="CHEBI:142516"/>
        <dbReference type="EC" id="2.7.7.108"/>
    </reaction>
</comment>
<feature type="binding site" evidence="8">
    <location>
        <position position="120"/>
    </location>
    <ligand>
        <name>ATP</name>
        <dbReference type="ChEBI" id="CHEBI:30616"/>
    </ligand>
</feature>
<dbReference type="RefSeq" id="WP_035808356.1">
    <property type="nucleotide sequence ID" value="NZ_CCSE01000001.1"/>
</dbReference>
<feature type="binding site" evidence="8">
    <location>
        <position position="257"/>
    </location>
    <ligand>
        <name>ATP</name>
        <dbReference type="ChEBI" id="CHEBI:30616"/>
    </ligand>
</feature>
<dbReference type="HAMAP" id="MF_00692">
    <property type="entry name" value="SelO"/>
    <property type="match status" value="1"/>
</dbReference>
<comment type="function">
    <text evidence="8">Nucleotidyltransferase involved in the post-translational modification of proteins. It can catalyze the addition of adenosine monophosphate (AMP) or uridine monophosphate (UMP) to a protein, resulting in modifications known as AMPylation and UMPylation.</text>
</comment>
<dbReference type="PANTHER" id="PTHR32057:SF14">
    <property type="entry name" value="PROTEIN ADENYLYLTRANSFERASE SELO, MITOCHONDRIAL"/>
    <property type="match status" value="1"/>
</dbReference>
<evidence type="ECO:0000256" key="8">
    <source>
        <dbReference type="HAMAP-Rule" id="MF_00692"/>
    </source>
</evidence>
<dbReference type="EC" id="2.7.7.108" evidence="8"/>
<dbReference type="eggNOG" id="COG0397">
    <property type="taxonomic scope" value="Bacteria"/>
</dbReference>
<feature type="binding site" evidence="8">
    <location>
        <position position="248"/>
    </location>
    <ligand>
        <name>Mg(2+)</name>
        <dbReference type="ChEBI" id="CHEBI:18420"/>
    </ligand>
</feature>
<dbReference type="HOGENOM" id="CLU_010245_4_1_9"/>
<comment type="catalytic activity">
    <reaction evidence="8">
        <text>L-threonyl-[protein] + ATP = 3-O-(5'-adenylyl)-L-threonyl-[protein] + diphosphate</text>
        <dbReference type="Rhea" id="RHEA:54292"/>
        <dbReference type="Rhea" id="RHEA-COMP:11060"/>
        <dbReference type="Rhea" id="RHEA-COMP:13847"/>
        <dbReference type="ChEBI" id="CHEBI:30013"/>
        <dbReference type="ChEBI" id="CHEBI:30616"/>
        <dbReference type="ChEBI" id="CHEBI:33019"/>
        <dbReference type="ChEBI" id="CHEBI:138113"/>
        <dbReference type="EC" id="2.7.7.108"/>
    </reaction>
</comment>
<dbReference type="EC" id="2.7.7.-" evidence="8"/>
<comment type="similarity">
    <text evidence="1 8">Belongs to the SELO family.</text>
</comment>
<dbReference type="GO" id="GO:0005524">
    <property type="term" value="F:ATP binding"/>
    <property type="evidence" value="ECO:0007669"/>
    <property type="project" value="UniProtKB-UniRule"/>
</dbReference>
<comment type="catalytic activity">
    <reaction evidence="8">
        <text>L-seryl-[protein] + UTP = O-(5'-uridylyl)-L-seryl-[protein] + diphosphate</text>
        <dbReference type="Rhea" id="RHEA:64604"/>
        <dbReference type="Rhea" id="RHEA-COMP:9863"/>
        <dbReference type="Rhea" id="RHEA-COMP:16635"/>
        <dbReference type="ChEBI" id="CHEBI:29999"/>
        <dbReference type="ChEBI" id="CHEBI:33019"/>
        <dbReference type="ChEBI" id="CHEBI:46398"/>
        <dbReference type="ChEBI" id="CHEBI:156051"/>
    </reaction>
</comment>
<protein>
    <recommendedName>
        <fullName evidence="8">Protein nucleotidyltransferase YdiU</fullName>
        <ecNumber evidence="8">2.7.7.-</ecNumber>
    </recommendedName>
    <alternativeName>
        <fullName evidence="8">Protein adenylyltransferase YdiU</fullName>
        <ecNumber evidence="8">2.7.7.108</ecNumber>
    </alternativeName>
    <alternativeName>
        <fullName evidence="8">Protein uridylyltransferase YdiU</fullName>
        <ecNumber evidence="8">2.7.7.-</ecNumber>
    </alternativeName>
</protein>
<evidence type="ECO:0000256" key="1">
    <source>
        <dbReference type="ARBA" id="ARBA00009747"/>
    </source>
</evidence>
<feature type="binding site" evidence="8">
    <location>
        <position position="257"/>
    </location>
    <ligand>
        <name>Mg(2+)</name>
        <dbReference type="ChEBI" id="CHEBI:18420"/>
    </ligand>
</feature>
<dbReference type="Proteomes" id="UP000044136">
    <property type="component" value="Unassembled WGS sequence"/>
</dbReference>
<name>A0A078M0N0_9STAP</name>
<keyword evidence="8" id="KW-0464">Manganese</keyword>
<feature type="binding site" evidence="8">
    <location>
        <position position="107"/>
    </location>
    <ligand>
        <name>ATP</name>
        <dbReference type="ChEBI" id="CHEBI:30616"/>
    </ligand>
</feature>
<feature type="binding site" evidence="8">
    <location>
        <position position="88"/>
    </location>
    <ligand>
        <name>ATP</name>
        <dbReference type="ChEBI" id="CHEBI:30616"/>
    </ligand>
</feature>
<keyword evidence="2 8" id="KW-0808">Transferase</keyword>
<feature type="binding site" evidence="8">
    <location>
        <position position="119"/>
    </location>
    <ligand>
        <name>ATP</name>
        <dbReference type="ChEBI" id="CHEBI:30616"/>
    </ligand>
</feature>
<dbReference type="EMBL" id="CCSE01000001">
    <property type="protein sequence ID" value="CDZ99735.1"/>
    <property type="molecule type" value="Genomic_DNA"/>
</dbReference>
<evidence type="ECO:0000256" key="2">
    <source>
        <dbReference type="ARBA" id="ARBA00022679"/>
    </source>
</evidence>
<dbReference type="GO" id="GO:0030145">
    <property type="term" value="F:manganese ion binding"/>
    <property type="evidence" value="ECO:0007669"/>
    <property type="project" value="UniProtKB-UniRule"/>
</dbReference>
<organism evidence="9 10">
    <name type="scientific">Jeotgalicoccus saudimassiliensis</name>
    <dbReference type="NCBI Taxonomy" id="1461582"/>
    <lineage>
        <taxon>Bacteria</taxon>
        <taxon>Bacillati</taxon>
        <taxon>Bacillota</taxon>
        <taxon>Bacilli</taxon>
        <taxon>Bacillales</taxon>
        <taxon>Staphylococcaceae</taxon>
        <taxon>Jeotgalicoccus</taxon>
    </lineage>
</organism>
<keyword evidence="7 8" id="KW-0460">Magnesium</keyword>
<evidence type="ECO:0000256" key="4">
    <source>
        <dbReference type="ARBA" id="ARBA00022723"/>
    </source>
</evidence>
<keyword evidence="10" id="KW-1185">Reference proteome</keyword>
<sequence>MYKGFNFTHDYKSLPRTFWSPYEPEESEAPRVVLFNSHLARLLNLDERELEQDAEFFSGNKLPESAEPVAQAYMGHQFGVLNMLGDGRNVLLGEHNTDGEKYDVVLKGSGATKYSRQGDGRAPIDSMLREYIISEYMANIGIATTRALAVVDTGEQLTRQKVTPSGILTRIADSHIRVGTFEYAARQSTEDLKALADFAIERHYPYLAPLSEDKKYLLFYDHVVRKQAELIAQWQSVGFIHGVMNTDNISISGETIDYGPCAFMDVYNPDTYFSSIDTNGRYRYKNQPPIGQWDLGKLGESLCALFDSSQDEAVKLAQATLDKYPQYYNRKYISLMGDKLGILDLDYEEQYDVELVDELLGFMFEYKADYTRTFRDLYLTNYDKLPMFNDSDFINWFEKYQARKKAQSAKKDEVNIAMNAANPSFIPRNHLVQKCLNLAVEGHYGELKQLLKAVSKPFNDKLGGKYINAPSEDDVDPDFKTYCGT</sequence>
<dbReference type="GO" id="GO:0070733">
    <property type="term" value="F:AMPylase activity"/>
    <property type="evidence" value="ECO:0007669"/>
    <property type="project" value="UniProtKB-EC"/>
</dbReference>
<evidence type="ECO:0000256" key="6">
    <source>
        <dbReference type="ARBA" id="ARBA00022840"/>
    </source>
</evidence>
<comment type="cofactor">
    <cofactor evidence="8">
        <name>Mg(2+)</name>
        <dbReference type="ChEBI" id="CHEBI:18420"/>
    </cofactor>
    <cofactor evidence="8">
        <name>Mn(2+)</name>
        <dbReference type="ChEBI" id="CHEBI:29035"/>
    </cofactor>
</comment>
<feature type="active site" description="Proton acceptor" evidence="8">
    <location>
        <position position="247"/>
    </location>
</feature>
<keyword evidence="4 8" id="KW-0479">Metal-binding</keyword>
<keyword evidence="5 8" id="KW-0547">Nucleotide-binding</keyword>
<comment type="catalytic activity">
    <reaction evidence="8">
        <text>L-tyrosyl-[protein] + UTP = O-(5'-uridylyl)-L-tyrosyl-[protein] + diphosphate</text>
        <dbReference type="Rhea" id="RHEA:83887"/>
        <dbReference type="Rhea" id="RHEA-COMP:10136"/>
        <dbReference type="Rhea" id="RHEA-COMP:20238"/>
        <dbReference type="ChEBI" id="CHEBI:33019"/>
        <dbReference type="ChEBI" id="CHEBI:46398"/>
        <dbReference type="ChEBI" id="CHEBI:46858"/>
        <dbReference type="ChEBI" id="CHEBI:90602"/>
    </reaction>
</comment>